<organism evidence="1 2">
    <name type="scientific">Paenibacillus tianjinensis</name>
    <dbReference type="NCBI Taxonomy" id="2810347"/>
    <lineage>
        <taxon>Bacteria</taxon>
        <taxon>Bacillati</taxon>
        <taxon>Bacillota</taxon>
        <taxon>Bacilli</taxon>
        <taxon>Bacillales</taxon>
        <taxon>Paenibacillaceae</taxon>
        <taxon>Paenibacillus</taxon>
    </lineage>
</organism>
<dbReference type="Pfam" id="PF14177">
    <property type="entry name" value="YkyB"/>
    <property type="match status" value="1"/>
</dbReference>
<gene>
    <name evidence="1" type="ORF">JRJ22_18520</name>
</gene>
<dbReference type="RefSeq" id="WP_206100900.1">
    <property type="nucleotide sequence ID" value="NZ_CP070969.1"/>
</dbReference>
<dbReference type="Proteomes" id="UP000663452">
    <property type="component" value="Chromosome"/>
</dbReference>
<evidence type="ECO:0000313" key="1">
    <source>
        <dbReference type="EMBL" id="QSF43262.1"/>
    </source>
</evidence>
<proteinExistence type="predicted"/>
<sequence length="119" mass="14090">MKNIRHKTRYTKSKCSIDKLYKKQESLYDLKKQIIDQALLNGIAKREGIHKVKKSNGEEMSFVYVRFTNRSFHIPVDSNDCFEMDYLGDLSCRSYSPDYINNISTKKAKSFLNKYQFQK</sequence>
<dbReference type="InterPro" id="IPR025552">
    <property type="entry name" value="YkyB"/>
</dbReference>
<reference evidence="1 2" key="1">
    <citation type="submission" date="2021-02" db="EMBL/GenBank/DDBJ databases">
        <title>Paenibacillus tianjinensis sp. nov.</title>
        <authorList>
            <person name="Liu H."/>
        </authorList>
    </citation>
    <scope>NUCLEOTIDE SEQUENCE [LARGE SCALE GENOMIC DNA]</scope>
    <source>
        <strain evidence="1 2">TB2019</strain>
    </source>
</reference>
<protein>
    <submittedName>
        <fullName evidence="1">Uncharacterized protein</fullName>
    </submittedName>
</protein>
<evidence type="ECO:0000313" key="2">
    <source>
        <dbReference type="Proteomes" id="UP000663452"/>
    </source>
</evidence>
<dbReference type="EMBL" id="CP070969">
    <property type="protein sequence ID" value="QSF43262.1"/>
    <property type="molecule type" value="Genomic_DNA"/>
</dbReference>
<keyword evidence="2" id="KW-1185">Reference proteome</keyword>
<name>A0ABX7LBA2_9BACL</name>
<accession>A0ABX7LBA2</accession>